<reference evidence="1" key="1">
    <citation type="submission" date="2018-12" db="EMBL/GenBank/DDBJ databases">
        <authorList>
            <person name="Will S."/>
            <person name="Neumann-Schaal M."/>
            <person name="Henke P."/>
        </authorList>
    </citation>
    <scope>NUCLEOTIDE SEQUENCE</scope>
    <source>
        <strain evidence="1">PCC 7102</strain>
    </source>
</reference>
<dbReference type="OrthoDB" id="489678at2"/>
<reference evidence="1" key="2">
    <citation type="journal article" date="2019" name="Genome Biol. Evol.">
        <title>Day and night: Metabolic profiles and evolutionary relationships of six axenic non-marine cyanobacteria.</title>
        <authorList>
            <person name="Will S.E."/>
            <person name="Henke P."/>
            <person name="Boedeker C."/>
            <person name="Huang S."/>
            <person name="Brinkmann H."/>
            <person name="Rohde M."/>
            <person name="Jarek M."/>
            <person name="Friedl T."/>
            <person name="Seufert S."/>
            <person name="Schumacher M."/>
            <person name="Overmann J."/>
            <person name="Neumann-Schaal M."/>
            <person name="Petersen J."/>
        </authorList>
    </citation>
    <scope>NUCLEOTIDE SEQUENCE [LARGE SCALE GENOMIC DNA]</scope>
    <source>
        <strain evidence="1">PCC 7102</strain>
    </source>
</reference>
<dbReference type="AlphaFoldDB" id="A0A3S1BX40"/>
<organism evidence="1 2">
    <name type="scientific">Dulcicalothrix desertica PCC 7102</name>
    <dbReference type="NCBI Taxonomy" id="232991"/>
    <lineage>
        <taxon>Bacteria</taxon>
        <taxon>Bacillati</taxon>
        <taxon>Cyanobacteriota</taxon>
        <taxon>Cyanophyceae</taxon>
        <taxon>Nostocales</taxon>
        <taxon>Calotrichaceae</taxon>
        <taxon>Dulcicalothrix</taxon>
    </lineage>
</organism>
<sequence length="80" mass="9176">MSETATLVPLTDLMPILGAIGERDWAKFKELEREFASRHGLDVWEDVFNFRLKPVLDKESDRWLLVQWCSAGIKSVKVVG</sequence>
<keyword evidence="2" id="KW-1185">Reference proteome</keyword>
<dbReference type="RefSeq" id="WP_127087637.1">
    <property type="nucleotide sequence ID" value="NZ_RSCL01000064.1"/>
</dbReference>
<evidence type="ECO:0000313" key="2">
    <source>
        <dbReference type="Proteomes" id="UP000271624"/>
    </source>
</evidence>
<evidence type="ECO:0000313" key="1">
    <source>
        <dbReference type="EMBL" id="RUS93109.1"/>
    </source>
</evidence>
<gene>
    <name evidence="1" type="ORF">DSM106972_097410</name>
</gene>
<accession>A0A3S1BX40</accession>
<protein>
    <submittedName>
        <fullName evidence="1">Uncharacterized protein</fullName>
    </submittedName>
</protein>
<proteinExistence type="predicted"/>
<name>A0A3S1BX40_9CYAN</name>
<dbReference type="Proteomes" id="UP000271624">
    <property type="component" value="Unassembled WGS sequence"/>
</dbReference>
<comment type="caution">
    <text evidence="1">The sequence shown here is derived from an EMBL/GenBank/DDBJ whole genome shotgun (WGS) entry which is preliminary data.</text>
</comment>
<dbReference type="EMBL" id="RSCL01000064">
    <property type="protein sequence ID" value="RUS93109.1"/>
    <property type="molecule type" value="Genomic_DNA"/>
</dbReference>